<evidence type="ECO:0000256" key="1">
    <source>
        <dbReference type="SAM" id="MobiDB-lite"/>
    </source>
</evidence>
<feature type="signal peptide" evidence="2">
    <location>
        <begin position="1"/>
        <end position="21"/>
    </location>
</feature>
<organism evidence="3 4">
    <name type="scientific">Mesorhabditis belari</name>
    <dbReference type="NCBI Taxonomy" id="2138241"/>
    <lineage>
        <taxon>Eukaryota</taxon>
        <taxon>Metazoa</taxon>
        <taxon>Ecdysozoa</taxon>
        <taxon>Nematoda</taxon>
        <taxon>Chromadorea</taxon>
        <taxon>Rhabditida</taxon>
        <taxon>Rhabditina</taxon>
        <taxon>Rhabditomorpha</taxon>
        <taxon>Rhabditoidea</taxon>
        <taxon>Rhabditidae</taxon>
        <taxon>Mesorhabditinae</taxon>
        <taxon>Mesorhabditis</taxon>
    </lineage>
</organism>
<proteinExistence type="predicted"/>
<feature type="compositionally biased region" description="Polar residues" evidence="1">
    <location>
        <begin position="74"/>
        <end position="83"/>
    </location>
</feature>
<name>A0AAF3FKV7_9BILA</name>
<accession>A0AAF3FKV7</accession>
<dbReference type="InterPro" id="IPR009924">
    <property type="entry name" value="DUF1459"/>
</dbReference>
<dbReference type="Pfam" id="PF07312">
    <property type="entry name" value="DUF1459"/>
    <property type="match status" value="1"/>
</dbReference>
<dbReference type="Proteomes" id="UP000887575">
    <property type="component" value="Unassembled WGS sequence"/>
</dbReference>
<evidence type="ECO:0000313" key="3">
    <source>
        <dbReference type="Proteomes" id="UP000887575"/>
    </source>
</evidence>
<feature type="region of interest" description="Disordered" evidence="1">
    <location>
        <begin position="61"/>
        <end position="83"/>
    </location>
</feature>
<reference evidence="4" key="1">
    <citation type="submission" date="2024-02" db="UniProtKB">
        <authorList>
            <consortium name="WormBaseParasite"/>
        </authorList>
    </citation>
    <scope>IDENTIFICATION</scope>
</reference>
<keyword evidence="3" id="KW-1185">Reference proteome</keyword>
<evidence type="ECO:0000256" key="2">
    <source>
        <dbReference type="SAM" id="SignalP"/>
    </source>
</evidence>
<sequence>MSTKIFSLFIAALIVVGQTEAYYLAYSAYGYPSVYGAPVVASPYAYAYAPAAYALWGSNKGKAMDGEKAPEQPPTSGLTNNRQ</sequence>
<dbReference type="WBParaSite" id="MBELARI_LOCUS7283">
    <property type="protein sequence ID" value="MBELARI_LOCUS7283"/>
    <property type="gene ID" value="MBELARI_LOCUS7283"/>
</dbReference>
<keyword evidence="2" id="KW-0732">Signal</keyword>
<protein>
    <submittedName>
        <fullName evidence="4">Uncharacterized protein</fullName>
    </submittedName>
</protein>
<feature type="chain" id="PRO_5042177181" evidence="2">
    <location>
        <begin position="22"/>
        <end position="83"/>
    </location>
</feature>
<evidence type="ECO:0000313" key="4">
    <source>
        <dbReference type="WBParaSite" id="MBELARI_LOCUS7283"/>
    </source>
</evidence>
<dbReference type="AlphaFoldDB" id="A0AAF3FKV7"/>